<dbReference type="PANTHER" id="PTHR46637">
    <property type="entry name" value="TIS1421-TRANSPOSASE PROTEIN A"/>
    <property type="match status" value="1"/>
</dbReference>
<organism evidence="2 3">
    <name type="scientific">Legionella pneumophila subsp. pascullei</name>
    <dbReference type="NCBI Taxonomy" id="91890"/>
    <lineage>
        <taxon>Bacteria</taxon>
        <taxon>Pseudomonadati</taxon>
        <taxon>Pseudomonadota</taxon>
        <taxon>Gammaproteobacteria</taxon>
        <taxon>Legionellales</taxon>
        <taxon>Legionellaceae</taxon>
        <taxon>Legionella</taxon>
    </lineage>
</organism>
<reference evidence="2 3" key="1">
    <citation type="submission" date="2018-06" db="EMBL/GenBank/DDBJ databases">
        <authorList>
            <consortium name="Pathogen Informatics"/>
            <person name="Doyle S."/>
        </authorList>
    </citation>
    <scope>NUCLEOTIDE SEQUENCE [LARGE SCALE GENOMIC DNA]</scope>
    <source>
        <strain evidence="2 3">NCTC12272</strain>
    </source>
</reference>
<name>A0AAX2ITN1_LEGPN</name>
<evidence type="ECO:0000313" key="3">
    <source>
        <dbReference type="Proteomes" id="UP000249566"/>
    </source>
</evidence>
<dbReference type="EMBL" id="LS483412">
    <property type="protein sequence ID" value="SQG89459.1"/>
    <property type="molecule type" value="Genomic_DNA"/>
</dbReference>
<dbReference type="Pfam" id="PF13340">
    <property type="entry name" value="DUF4096"/>
    <property type="match status" value="1"/>
</dbReference>
<gene>
    <name evidence="2" type="ORF">NCTC12272_00642</name>
</gene>
<dbReference type="InterPro" id="IPR025161">
    <property type="entry name" value="IS402-like_dom"/>
</dbReference>
<dbReference type="AlphaFoldDB" id="A0AAX2ITN1"/>
<dbReference type="PANTHER" id="PTHR46637:SF1">
    <property type="entry name" value="BLL5188 PROTEIN"/>
    <property type="match status" value="1"/>
</dbReference>
<evidence type="ECO:0000313" key="2">
    <source>
        <dbReference type="EMBL" id="SQG89459.1"/>
    </source>
</evidence>
<evidence type="ECO:0000259" key="1">
    <source>
        <dbReference type="Pfam" id="PF13340"/>
    </source>
</evidence>
<dbReference type="Proteomes" id="UP000249566">
    <property type="component" value="Chromosome 1"/>
</dbReference>
<feature type="domain" description="Insertion element IS402-like" evidence="1">
    <location>
        <begin position="6"/>
        <end position="70"/>
    </location>
</feature>
<dbReference type="InterPro" id="IPR052909">
    <property type="entry name" value="Transposase_6_like"/>
</dbReference>
<accession>A0AAX2ITN1</accession>
<protein>
    <submittedName>
        <fullName evidence="2">Transposase</fullName>
    </submittedName>
</protein>
<sequence>MPRLMLNDELWSKLRDMMLQRRIYDKPNLRMMVEGMLYRMRVDCPWRDLPEEFRCWNSIYQQFNRWSLKNKLLKFFKALVQEPDLEWEFIDGGIVCAHQHSTGTCSIENEAIGKSRGGNTTKIHHVATCVITISGDIIPVSPILNKEAG</sequence>
<proteinExistence type="predicted"/>